<evidence type="ECO:0000313" key="11">
    <source>
        <dbReference type="RefSeq" id="XP_022246379.1"/>
    </source>
</evidence>
<keyword evidence="6" id="KW-0325">Glycoprotein</keyword>
<evidence type="ECO:0000256" key="7">
    <source>
        <dbReference type="PROSITE-ProRule" id="PRU00276"/>
    </source>
</evidence>
<name>A0ABM1SRX3_LIMPO</name>
<dbReference type="PRINTS" id="PR01857">
    <property type="entry name" value="ADAMTSFAMILY"/>
</dbReference>
<dbReference type="Gene3D" id="3.40.390.10">
    <property type="entry name" value="Collagenase (Catalytic Domain)"/>
    <property type="match status" value="1"/>
</dbReference>
<organism evidence="10 11">
    <name type="scientific">Limulus polyphemus</name>
    <name type="common">Atlantic horseshoe crab</name>
    <dbReference type="NCBI Taxonomy" id="6850"/>
    <lineage>
        <taxon>Eukaryota</taxon>
        <taxon>Metazoa</taxon>
        <taxon>Ecdysozoa</taxon>
        <taxon>Arthropoda</taxon>
        <taxon>Chelicerata</taxon>
        <taxon>Merostomata</taxon>
        <taxon>Xiphosura</taxon>
        <taxon>Limulidae</taxon>
        <taxon>Limulus</taxon>
    </lineage>
</organism>
<evidence type="ECO:0000256" key="5">
    <source>
        <dbReference type="ARBA" id="ARBA00023157"/>
    </source>
</evidence>
<dbReference type="InterPro" id="IPR000884">
    <property type="entry name" value="TSP1_rpt"/>
</dbReference>
<dbReference type="Pfam" id="PF01562">
    <property type="entry name" value="Pep_M12B_propep"/>
    <property type="match status" value="1"/>
</dbReference>
<proteinExistence type="predicted"/>
<dbReference type="PANTHER" id="PTHR13723">
    <property type="entry name" value="ADAMTS A DISINTEGRIN AND METALLOPROTEASE WITH THROMBOSPONDIN MOTIFS PROTEASE"/>
    <property type="match status" value="1"/>
</dbReference>
<feature type="binding site" evidence="7">
    <location>
        <position position="375"/>
    </location>
    <ligand>
        <name>Zn(2+)</name>
        <dbReference type="ChEBI" id="CHEBI:29105"/>
        <note>catalytic</note>
    </ligand>
</feature>
<evidence type="ECO:0000313" key="10">
    <source>
        <dbReference type="Proteomes" id="UP000694941"/>
    </source>
</evidence>
<dbReference type="Pfam" id="PF19236">
    <property type="entry name" value="ADAMTS_CR_3"/>
    <property type="match status" value="1"/>
</dbReference>
<protein>
    <submittedName>
        <fullName evidence="11">A disintegrin and metalloproteinase with thrombospondin motifs 9-like</fullName>
    </submittedName>
</protein>
<feature type="domain" description="GON" evidence="9">
    <location>
        <begin position="1456"/>
        <end position="1657"/>
    </location>
</feature>
<dbReference type="Pfam" id="PF08685">
    <property type="entry name" value="GON"/>
    <property type="match status" value="1"/>
</dbReference>
<comment type="subcellular location">
    <subcellularLocation>
        <location evidence="1">Secreted</location>
        <location evidence="1">Extracellular space</location>
        <location evidence="1">Extracellular matrix</location>
    </subcellularLocation>
</comment>
<keyword evidence="3" id="KW-0272">Extracellular matrix</keyword>
<dbReference type="GeneID" id="106463227"/>
<evidence type="ECO:0000256" key="6">
    <source>
        <dbReference type="ARBA" id="ARBA00023180"/>
    </source>
</evidence>
<dbReference type="Pfam" id="PF19030">
    <property type="entry name" value="TSP1_ADAMTS"/>
    <property type="match status" value="11"/>
</dbReference>
<comment type="caution">
    <text evidence="7">Lacks conserved residue(s) required for the propagation of feature annotation.</text>
</comment>
<dbReference type="InterPro" id="IPR050439">
    <property type="entry name" value="ADAMTS_ADAMTS-like"/>
</dbReference>
<evidence type="ECO:0000256" key="1">
    <source>
        <dbReference type="ARBA" id="ARBA00004498"/>
    </source>
</evidence>
<dbReference type="Gene3D" id="2.20.100.10">
    <property type="entry name" value="Thrombospondin type-1 (TSP1) repeat"/>
    <property type="match status" value="11"/>
</dbReference>
<dbReference type="InterPro" id="IPR001590">
    <property type="entry name" value="Peptidase_M12B"/>
</dbReference>
<dbReference type="InterPro" id="IPR036383">
    <property type="entry name" value="TSP1_rpt_sf"/>
</dbReference>
<dbReference type="Proteomes" id="UP000694941">
    <property type="component" value="Unplaced"/>
</dbReference>
<dbReference type="Pfam" id="PF01421">
    <property type="entry name" value="Reprolysin"/>
    <property type="match status" value="1"/>
</dbReference>
<evidence type="ECO:0000256" key="3">
    <source>
        <dbReference type="ARBA" id="ARBA00022530"/>
    </source>
</evidence>
<evidence type="ECO:0000259" key="8">
    <source>
        <dbReference type="PROSITE" id="PS50215"/>
    </source>
</evidence>
<dbReference type="Pfam" id="PF05986">
    <property type="entry name" value="ADAMTS_spacer1"/>
    <property type="match status" value="1"/>
</dbReference>
<dbReference type="PROSITE" id="PS51046">
    <property type="entry name" value="GON"/>
    <property type="match status" value="1"/>
</dbReference>
<feature type="binding site" evidence="7">
    <location>
        <position position="385"/>
    </location>
    <ligand>
        <name>Zn(2+)</name>
        <dbReference type="ChEBI" id="CHEBI:29105"/>
        <note>catalytic</note>
    </ligand>
</feature>
<dbReference type="SUPFAM" id="SSF55486">
    <property type="entry name" value="Metalloproteases ('zincins'), catalytic domain"/>
    <property type="match status" value="1"/>
</dbReference>
<dbReference type="InterPro" id="IPR010294">
    <property type="entry name" value="ADAMTS_spacer1"/>
</dbReference>
<dbReference type="SUPFAM" id="SSF82895">
    <property type="entry name" value="TSP-1 type 1 repeat"/>
    <property type="match status" value="12"/>
</dbReference>
<dbReference type="RefSeq" id="XP_022246379.1">
    <property type="nucleotide sequence ID" value="XM_022390671.1"/>
</dbReference>
<dbReference type="InterPro" id="IPR024079">
    <property type="entry name" value="MetalloPept_cat_dom_sf"/>
</dbReference>
<gene>
    <name evidence="11" type="primary">LOC106463227</name>
</gene>
<reference evidence="11" key="1">
    <citation type="submission" date="2025-08" db="UniProtKB">
        <authorList>
            <consortium name="RefSeq"/>
        </authorList>
    </citation>
    <scope>IDENTIFICATION</scope>
    <source>
        <tissue evidence="11">Muscle</tissue>
    </source>
</reference>
<dbReference type="PANTHER" id="PTHR13723:SF278">
    <property type="entry name" value="ADAM METALLOPEPTIDASE WITH THROMBOSPONDIN TYPE 1 MOTIF A, ISOFORM B"/>
    <property type="match status" value="1"/>
</dbReference>
<evidence type="ECO:0000256" key="2">
    <source>
        <dbReference type="ARBA" id="ARBA00022525"/>
    </source>
</evidence>
<keyword evidence="2" id="KW-0964">Secreted</keyword>
<feature type="active site" evidence="7">
    <location>
        <position position="376"/>
    </location>
</feature>
<accession>A0ABM1SRX3</accession>
<dbReference type="Gene3D" id="2.60.120.830">
    <property type="match status" value="1"/>
</dbReference>
<feature type="binding site" evidence="7">
    <location>
        <position position="379"/>
    </location>
    <ligand>
        <name>Zn(2+)</name>
        <dbReference type="ChEBI" id="CHEBI:29105"/>
        <note>catalytic</note>
    </ligand>
</feature>
<evidence type="ECO:0000256" key="4">
    <source>
        <dbReference type="ARBA" id="ARBA00022723"/>
    </source>
</evidence>
<dbReference type="InterPro" id="IPR045371">
    <property type="entry name" value="ADAMTS_CR_3"/>
</dbReference>
<dbReference type="InterPro" id="IPR002870">
    <property type="entry name" value="Peptidase_M12B_N"/>
</dbReference>
<dbReference type="PROSITE" id="PS50215">
    <property type="entry name" value="ADAM_MEPRO"/>
    <property type="match status" value="1"/>
</dbReference>
<dbReference type="Pfam" id="PF00090">
    <property type="entry name" value="TSP_1"/>
    <property type="match status" value="1"/>
</dbReference>
<feature type="domain" description="Peptidase M12B" evidence="8">
    <location>
        <begin position="231"/>
        <end position="431"/>
    </location>
</feature>
<dbReference type="PROSITE" id="PS50092">
    <property type="entry name" value="TSP1"/>
    <property type="match status" value="12"/>
</dbReference>
<sequence length="1659" mass="189448">MWCVLTPLLFTYVIIWKSWILAIDPPKSALSRSQVVYPVRVGQLYHDHDNTWRQDRKQKMYYRWEAFNKIFILNLEQENSFISPHFSLQTVDSLVENTTIWIHPPIERSCYYQGRVQGDKPSRVFVSLCKGMLGLLHTSEGDYSIEPVTYVLEFKDLKDIAHRMTHLSSAQSSEGNLRSPIERCHLKDSASPKNKLKKNYKNEYLKSVKKHRLQFRNATNVRTKRSVSVERYVEVLVAVDRLMANLYRDNLRHYVLTLMSAVSMIYKEPSLGNVVNIVVVKLVTLSDEENKDIIHSSASKTLRSFCRWQRINNYEDDSHPHHHDTAVLLTREDLCRVTNSCDTLGLANPGMACSRYSSCAIVEDNGLSAAFTIAHELGHVLGIPHDDDLKCKKYRDRGQPLNIMARMLDDHSYPWDWSPCSKKYISNFLEEWCKRGECVQIDKRRQEAIHGQWGEWQSYGHCSRKCGGGIQRSVRECDNPRPTNGGRYCLGQRTRYLSCNTHECPVDTPEARVEQCATFNGKTMNFVGLPSNVKWTPYYPETRSEACKLYCQVTGTSPHFLLEDRVIDGTSCELDTFDVCVNGVCQSAGCDRVLSSNKTLDRCGICGGDNSTCKTVHGHYNEFKYGYNSVVMIPAGASNIEILQHGYQNTHQDDNYLALMTSNHEYLLNGNFTVSPFKKIIKFYGTILEYSGSVAVTERINSSKPLKRELFVQVLTVGDVRPPNIRFQYTVSLREKNKYTWELERKWSDCSRVCGGEMFRLPICIRIFDNLKVNDNHCDVTKTPSALVKTCNDHCKIRWRITASTICSVRCGWGTQQRIVKCVQEFTDGKTQEVSDEFCEHLDTKPSDTEKCEGNCPKADWMFQKWSSCSKTCGSGEQIRSAICVGSDGKKLDERHCEISGKITRKECNMDPCPEWKTGDWTKCSVTCGMGEKYRTYWCQYDGKSVSETYCDPKRVPKRKEICKQTHCPKWKHGSWSACHVTCGQGIMTRYVGCFLMEGKQVENKDCDDSTRPENEKKCMIPECPKMFPNSRRIMEITHNRVEGFFWRTGPWGVCTQTCGGGIQRRQVACYDELEEMSDQCELGKKPIDVIQCNVEHCPDWSAGNWKECNKPCGGGFQNRLVACRNGRGNIVSEHKCEVYTRPPDTQECNTEDCPLYFNYRWYLGTWSTCSVTCGQGIRRRDIRCLDGLERSVSIENCHGPSPERITECFQSVCAEWKFSEWSECSATCGRGKQIRRVRCLQNNVTVSNTVCDRITPKSEIRSCFNKPCVFRWKKGPWNKCSVTCGSGQRQREVSCLNSRGVVVVDTLCESKRKPKSVRRCKRVPLCPFSWIPDEWTQCSTSCGPGIQTRQVYCHRVNAYGWIEPESLNELLHQNSPWCDLVKKPNTLRICNLGSCDSRAVWKPWAWNPCPVSCGVGKQRRRVFCYNLEGKRISKKICERSLRPKSKRACSVRPCAALSCRDVQEQKGIKEDGEQDIYVRGKLVKIYCAKMNTSKPQEYISLPSGDSNNYSEVYDKRLLRPDTCPYNGIRHDSCPCVKERRIGSGLTTFSKVAINITTLQVLSDDFTFSKTLRGHRVRFGEAGDCYSFKECPQGRFSISLKGTGLVVSEAIQWKMYGTRPAARIQRLEKGQIVQGKCGGYCGKCSPDMSSGLLLDITPP</sequence>
<keyword evidence="5" id="KW-1015">Disulfide bond</keyword>
<keyword evidence="10" id="KW-1185">Reference proteome</keyword>
<dbReference type="SMART" id="SM00209">
    <property type="entry name" value="TSP1"/>
    <property type="match status" value="12"/>
</dbReference>
<keyword evidence="7" id="KW-0862">Zinc</keyword>
<keyword evidence="4 7" id="KW-0479">Metal-binding</keyword>
<evidence type="ECO:0000259" key="9">
    <source>
        <dbReference type="PROSITE" id="PS51046"/>
    </source>
</evidence>
<dbReference type="CDD" id="cd04273">
    <property type="entry name" value="ZnMc_ADAMTS_like"/>
    <property type="match status" value="1"/>
</dbReference>
<dbReference type="InterPro" id="IPR012314">
    <property type="entry name" value="Pept_M12B_GON-ADAMTSs"/>
</dbReference>
<dbReference type="InterPro" id="IPR013273">
    <property type="entry name" value="ADAMTS/ADAMTS-like"/>
</dbReference>